<keyword evidence="2" id="KW-1185">Reference proteome</keyword>
<accession>A0A2M9D1J4</accession>
<dbReference type="SUPFAM" id="SSF141571">
    <property type="entry name" value="Pentapeptide repeat-like"/>
    <property type="match status" value="1"/>
</dbReference>
<proteinExistence type="predicted"/>
<comment type="caution">
    <text evidence="1">The sequence shown here is derived from an EMBL/GenBank/DDBJ whole genome shotgun (WGS) entry which is preliminary data.</text>
</comment>
<dbReference type="RefSeq" id="WP_100389953.1">
    <property type="nucleotide sequence ID" value="NZ_BMZU01000001.1"/>
</dbReference>
<name>A0A2M9D1J4_9MICO</name>
<evidence type="ECO:0000313" key="2">
    <source>
        <dbReference type="Proteomes" id="UP000231742"/>
    </source>
</evidence>
<dbReference type="Gene3D" id="2.160.20.80">
    <property type="entry name" value="E3 ubiquitin-protein ligase SopA"/>
    <property type="match status" value="1"/>
</dbReference>
<dbReference type="OrthoDB" id="2579959at2"/>
<dbReference type="Proteomes" id="UP000231742">
    <property type="component" value="Unassembled WGS sequence"/>
</dbReference>
<dbReference type="PANTHER" id="PTHR14136:SF17">
    <property type="entry name" value="BTB_POZ DOMAIN-CONTAINING PROTEIN KCTD9"/>
    <property type="match status" value="1"/>
</dbReference>
<dbReference type="InterPro" id="IPR001646">
    <property type="entry name" value="5peptide_repeat"/>
</dbReference>
<reference evidence="1 2" key="1">
    <citation type="submission" date="2017-11" db="EMBL/GenBank/DDBJ databases">
        <title>Genomic Encyclopedia of Archaeal and Bacterial Type Strains, Phase II (KMG-II): From Individual Species to Whole Genera.</title>
        <authorList>
            <person name="Goeker M."/>
        </authorList>
    </citation>
    <scope>NUCLEOTIDE SEQUENCE [LARGE SCALE GENOMIC DNA]</scope>
    <source>
        <strain evidence="1 2">DSM 16400</strain>
    </source>
</reference>
<protein>
    <submittedName>
        <fullName evidence="1">Uncharacterized protein YjbI with pentapeptide repeats</fullName>
    </submittedName>
</protein>
<dbReference type="EMBL" id="PGFH01000003">
    <property type="protein sequence ID" value="PJJ78040.1"/>
    <property type="molecule type" value="Genomic_DNA"/>
</dbReference>
<dbReference type="InterPro" id="IPR051082">
    <property type="entry name" value="Pentapeptide-BTB/POZ_domain"/>
</dbReference>
<gene>
    <name evidence="1" type="ORF">CLV85_2494</name>
</gene>
<organism evidence="1 2">
    <name type="scientific">Salinibacterium amurskyense</name>
    <dbReference type="NCBI Taxonomy" id="205941"/>
    <lineage>
        <taxon>Bacteria</taxon>
        <taxon>Bacillati</taxon>
        <taxon>Actinomycetota</taxon>
        <taxon>Actinomycetes</taxon>
        <taxon>Micrococcales</taxon>
        <taxon>Microbacteriaceae</taxon>
        <taxon>Salinibacterium</taxon>
    </lineage>
</organism>
<dbReference type="AlphaFoldDB" id="A0A2M9D1J4"/>
<dbReference type="Pfam" id="PF13599">
    <property type="entry name" value="Pentapeptide_4"/>
    <property type="match status" value="1"/>
</dbReference>
<evidence type="ECO:0000313" key="1">
    <source>
        <dbReference type="EMBL" id="PJJ78040.1"/>
    </source>
</evidence>
<dbReference type="PANTHER" id="PTHR14136">
    <property type="entry name" value="BTB_POZ DOMAIN-CONTAINING PROTEIN KCTD9"/>
    <property type="match status" value="1"/>
</dbReference>
<sequence>MAKKSLTAAPRFDQLALTNLSIGDPDALQAHESYSGERFEGVDLSERDLSGISLSETEFVDLEANEVVFRSADFVDTRFEKLNAPIFSAPRTSLRDVSFEGSRLGSAEFYETRWSSVRFSHCRIGYLNLRGAHLEDVLFTDCLIDELDLGAATANRVSFVNTQINNLDLTRSTLTNFDLRGVELRQLGGVEHLKGATLNSYQLAELVPLFARNLGIVIDD</sequence>